<feature type="transmembrane region" description="Helical" evidence="6">
    <location>
        <begin position="292"/>
        <end position="314"/>
    </location>
</feature>
<accession>A0A2D0N6W8</accession>
<sequence length="818" mass="91506">MVKNYLKIAFRQLLKNKTQSIILVGGLAAGMMACMLLLQYVSYELSFDDFHSKRDQIYRVVNERIQNGESVQKGTITYPTIGAAMQKDFPEVVNHARVRSAGPVVVRHQDQVAPQESMIWVDEHFFEIFDFPVLAGEKVDLLSETNEVVLTRKVADQYFPAAKGQYDRILGQEVELNKNPDPYRIVGITENVPANSLLQFDVLVSFATHIRYQGQASDDSWTWSDFWHFVELQPQADVAALEAKLPAFSDRYFRGTEVSGSEEVFSLQPLADAHLYSAGLEYEIGETASGNAVWSLLIIAFFILIIAWVNYVNLSSVRAIERAREVGVRKVVGARRSALIAQFFTEALVVNVLALVLAWLGAHWVKPAFAANFGLEPSAMSFFTEGTLFLPLTMLGLLAAGLLISGAYPAWLLSSPHVSNVLKGAFQRNMGGGTLRKALVVFQFTASIALITGTWLVARQINFMNKQDLGVNIDQVMTIQGPGLTSFDSTFIDEMNAFKDKLLTNPHILNAATANRTLGDDWQGRAFQIAKLGEDAGTEQFTSSFIMTDYGYADTYDMELLAGRFFRPTDHHPDFQRLENIVLTEAAVKMFGYPNVADAVGQRLNFWDKNWTVVGVLPDYHSRSLHHPIEPLIFVPAYGTGNALSLRLDGEDMESTIGFIQSTFQDFFPGNIFEYAFVDESFQRLYESDRRFGRILVFFTFLTVLIACLGLFGLATYMTFLRTKEIGVRKVLGASVASLLLLLSRDFLRLVLLALVIAIPLAWFFSRQWLMEFPYRVDIEWWMFAAAGLGAILIAFVAVSAQSAKVAMANPVQSLRSE</sequence>
<feature type="domain" description="MacB-like periplasmic core" evidence="8">
    <location>
        <begin position="517"/>
        <end position="641"/>
    </location>
</feature>
<dbReference type="EMBL" id="PDUD01000027">
    <property type="protein sequence ID" value="PHN04126.1"/>
    <property type="molecule type" value="Genomic_DNA"/>
</dbReference>
<feature type="transmembrane region" description="Helical" evidence="6">
    <location>
        <begin position="781"/>
        <end position="801"/>
    </location>
</feature>
<keyword evidence="2" id="KW-1003">Cell membrane</keyword>
<dbReference type="RefSeq" id="WP_099152512.1">
    <property type="nucleotide sequence ID" value="NZ_PDUD01000027.1"/>
</dbReference>
<organism evidence="9 10">
    <name type="scientific">Flavilitoribacter nigricans (strain ATCC 23147 / DSM 23189 / NBRC 102662 / NCIMB 1420 / SS-2)</name>
    <name type="common">Lewinella nigricans</name>
    <dbReference type="NCBI Taxonomy" id="1122177"/>
    <lineage>
        <taxon>Bacteria</taxon>
        <taxon>Pseudomonadati</taxon>
        <taxon>Bacteroidota</taxon>
        <taxon>Saprospiria</taxon>
        <taxon>Saprospirales</taxon>
        <taxon>Lewinellaceae</taxon>
        <taxon>Flavilitoribacter</taxon>
    </lineage>
</organism>
<dbReference type="Pfam" id="PF12704">
    <property type="entry name" value="MacB_PCD"/>
    <property type="match status" value="2"/>
</dbReference>
<feature type="transmembrane region" description="Helical" evidence="6">
    <location>
        <begin position="695"/>
        <end position="720"/>
    </location>
</feature>
<evidence type="ECO:0000259" key="7">
    <source>
        <dbReference type="Pfam" id="PF02687"/>
    </source>
</evidence>
<evidence type="ECO:0000313" key="10">
    <source>
        <dbReference type="Proteomes" id="UP000223913"/>
    </source>
</evidence>
<feature type="domain" description="ABC3 transporter permease C-terminal" evidence="7">
    <location>
        <begin position="298"/>
        <end position="410"/>
    </location>
</feature>
<protein>
    <recommendedName>
        <fullName evidence="11">ABC transporter permease</fullName>
    </recommendedName>
</protein>
<reference evidence="9 10" key="1">
    <citation type="submission" date="2017-10" db="EMBL/GenBank/DDBJ databases">
        <title>The draft genome sequence of Lewinella nigricans NBRC 102662.</title>
        <authorList>
            <person name="Wang K."/>
        </authorList>
    </citation>
    <scope>NUCLEOTIDE SEQUENCE [LARGE SCALE GENOMIC DNA]</scope>
    <source>
        <strain evidence="9 10">NBRC 102662</strain>
    </source>
</reference>
<evidence type="ECO:0000313" key="9">
    <source>
        <dbReference type="EMBL" id="PHN04126.1"/>
    </source>
</evidence>
<feature type="transmembrane region" description="Helical" evidence="6">
    <location>
        <begin position="21"/>
        <end position="41"/>
    </location>
</feature>
<dbReference type="GO" id="GO:0005886">
    <property type="term" value="C:plasma membrane"/>
    <property type="evidence" value="ECO:0007669"/>
    <property type="project" value="UniProtKB-SubCell"/>
</dbReference>
<dbReference type="PANTHER" id="PTHR30572:SF18">
    <property type="entry name" value="ABC-TYPE MACROLIDE FAMILY EXPORT SYSTEM PERMEASE COMPONENT 2"/>
    <property type="match status" value="1"/>
</dbReference>
<dbReference type="Proteomes" id="UP000223913">
    <property type="component" value="Unassembled WGS sequence"/>
</dbReference>
<proteinExistence type="predicted"/>
<dbReference type="InterPro" id="IPR050250">
    <property type="entry name" value="Macrolide_Exporter_MacB"/>
</dbReference>
<dbReference type="Pfam" id="PF02687">
    <property type="entry name" value="FtsX"/>
    <property type="match status" value="2"/>
</dbReference>
<feature type="transmembrane region" description="Helical" evidence="6">
    <location>
        <begin position="388"/>
        <end position="411"/>
    </location>
</feature>
<name>A0A2D0N6W8_FLAN2</name>
<feature type="transmembrane region" description="Helical" evidence="6">
    <location>
        <begin position="438"/>
        <end position="458"/>
    </location>
</feature>
<dbReference type="PROSITE" id="PS51257">
    <property type="entry name" value="PROKAR_LIPOPROTEIN"/>
    <property type="match status" value="1"/>
</dbReference>
<feature type="domain" description="ABC3 transporter permease C-terminal" evidence="7">
    <location>
        <begin position="698"/>
        <end position="810"/>
    </location>
</feature>
<evidence type="ECO:0008006" key="11">
    <source>
        <dbReference type="Google" id="ProtNLM"/>
    </source>
</evidence>
<feature type="transmembrane region" description="Helical" evidence="6">
    <location>
        <begin position="750"/>
        <end position="769"/>
    </location>
</feature>
<keyword evidence="3 6" id="KW-0812">Transmembrane</keyword>
<keyword evidence="5 6" id="KW-0472">Membrane</keyword>
<evidence type="ECO:0000259" key="8">
    <source>
        <dbReference type="Pfam" id="PF12704"/>
    </source>
</evidence>
<dbReference type="InterPro" id="IPR025857">
    <property type="entry name" value="MacB_PCD"/>
</dbReference>
<comment type="caution">
    <text evidence="9">The sequence shown here is derived from an EMBL/GenBank/DDBJ whole genome shotgun (WGS) entry which is preliminary data.</text>
</comment>
<evidence type="ECO:0000256" key="2">
    <source>
        <dbReference type="ARBA" id="ARBA00022475"/>
    </source>
</evidence>
<dbReference type="GO" id="GO:0022857">
    <property type="term" value="F:transmembrane transporter activity"/>
    <property type="evidence" value="ECO:0007669"/>
    <property type="project" value="TreeGrafter"/>
</dbReference>
<keyword evidence="10" id="KW-1185">Reference proteome</keyword>
<evidence type="ECO:0000256" key="3">
    <source>
        <dbReference type="ARBA" id="ARBA00022692"/>
    </source>
</evidence>
<dbReference type="AlphaFoldDB" id="A0A2D0N6W8"/>
<evidence type="ECO:0000256" key="5">
    <source>
        <dbReference type="ARBA" id="ARBA00023136"/>
    </source>
</evidence>
<dbReference type="PANTHER" id="PTHR30572">
    <property type="entry name" value="MEMBRANE COMPONENT OF TRANSPORTER-RELATED"/>
    <property type="match status" value="1"/>
</dbReference>
<dbReference type="InterPro" id="IPR003838">
    <property type="entry name" value="ABC3_permease_C"/>
</dbReference>
<dbReference type="OrthoDB" id="5933722at2"/>
<evidence type="ECO:0000256" key="1">
    <source>
        <dbReference type="ARBA" id="ARBA00004651"/>
    </source>
</evidence>
<gene>
    <name evidence="9" type="ORF">CRP01_23300</name>
</gene>
<comment type="subcellular location">
    <subcellularLocation>
        <location evidence="1">Cell membrane</location>
        <topology evidence="1">Multi-pass membrane protein</topology>
    </subcellularLocation>
</comment>
<feature type="domain" description="MacB-like periplasmic core" evidence="8">
    <location>
        <begin position="20"/>
        <end position="246"/>
    </location>
</feature>
<evidence type="ECO:0000256" key="6">
    <source>
        <dbReference type="SAM" id="Phobius"/>
    </source>
</evidence>
<evidence type="ECO:0000256" key="4">
    <source>
        <dbReference type="ARBA" id="ARBA00022989"/>
    </source>
</evidence>
<keyword evidence="4 6" id="KW-1133">Transmembrane helix</keyword>